<protein>
    <submittedName>
        <fullName evidence="2">Uncharacterized protein</fullName>
    </submittedName>
</protein>
<evidence type="ECO:0000256" key="1">
    <source>
        <dbReference type="SAM" id="MobiDB-lite"/>
    </source>
</evidence>
<keyword evidence="3" id="KW-1185">Reference proteome</keyword>
<dbReference type="InParanoid" id="A0A0C3GG74"/>
<evidence type="ECO:0000313" key="2">
    <source>
        <dbReference type="EMBL" id="KIM89636.1"/>
    </source>
</evidence>
<dbReference type="OrthoDB" id="2953545at2759"/>
<dbReference type="Proteomes" id="UP000054166">
    <property type="component" value="Unassembled WGS sequence"/>
</dbReference>
<dbReference type="EMBL" id="KN832974">
    <property type="protein sequence ID" value="KIM89636.1"/>
    <property type="molecule type" value="Genomic_DNA"/>
</dbReference>
<reference evidence="2 3" key="1">
    <citation type="submission" date="2014-04" db="EMBL/GenBank/DDBJ databases">
        <authorList>
            <consortium name="DOE Joint Genome Institute"/>
            <person name="Kuo A."/>
            <person name="Tarkka M."/>
            <person name="Buscot F."/>
            <person name="Kohler A."/>
            <person name="Nagy L.G."/>
            <person name="Floudas D."/>
            <person name="Copeland A."/>
            <person name="Barry K.W."/>
            <person name="Cichocki N."/>
            <person name="Veneault-Fourrey C."/>
            <person name="LaButti K."/>
            <person name="Lindquist E.A."/>
            <person name="Lipzen A."/>
            <person name="Lundell T."/>
            <person name="Morin E."/>
            <person name="Murat C."/>
            <person name="Sun H."/>
            <person name="Tunlid A."/>
            <person name="Henrissat B."/>
            <person name="Grigoriev I.V."/>
            <person name="Hibbett D.S."/>
            <person name="Martin F."/>
            <person name="Nordberg H.P."/>
            <person name="Cantor M.N."/>
            <person name="Hua S.X."/>
        </authorList>
    </citation>
    <scope>NUCLEOTIDE SEQUENCE [LARGE SCALE GENOMIC DNA]</scope>
    <source>
        <strain evidence="2 3">F 1598</strain>
    </source>
</reference>
<accession>A0A0C3GG74</accession>
<organism evidence="2 3">
    <name type="scientific">Piloderma croceum (strain F 1598)</name>
    <dbReference type="NCBI Taxonomy" id="765440"/>
    <lineage>
        <taxon>Eukaryota</taxon>
        <taxon>Fungi</taxon>
        <taxon>Dikarya</taxon>
        <taxon>Basidiomycota</taxon>
        <taxon>Agaricomycotina</taxon>
        <taxon>Agaricomycetes</taxon>
        <taxon>Agaricomycetidae</taxon>
        <taxon>Atheliales</taxon>
        <taxon>Atheliaceae</taxon>
        <taxon>Piloderma</taxon>
    </lineage>
</organism>
<reference evidence="3" key="2">
    <citation type="submission" date="2015-01" db="EMBL/GenBank/DDBJ databases">
        <title>Evolutionary Origins and Diversification of the Mycorrhizal Mutualists.</title>
        <authorList>
            <consortium name="DOE Joint Genome Institute"/>
            <consortium name="Mycorrhizal Genomics Consortium"/>
            <person name="Kohler A."/>
            <person name="Kuo A."/>
            <person name="Nagy L.G."/>
            <person name="Floudas D."/>
            <person name="Copeland A."/>
            <person name="Barry K.W."/>
            <person name="Cichocki N."/>
            <person name="Veneault-Fourrey C."/>
            <person name="LaButti K."/>
            <person name="Lindquist E.A."/>
            <person name="Lipzen A."/>
            <person name="Lundell T."/>
            <person name="Morin E."/>
            <person name="Murat C."/>
            <person name="Riley R."/>
            <person name="Ohm R."/>
            <person name="Sun H."/>
            <person name="Tunlid A."/>
            <person name="Henrissat B."/>
            <person name="Grigoriev I.V."/>
            <person name="Hibbett D.S."/>
            <person name="Martin F."/>
        </authorList>
    </citation>
    <scope>NUCLEOTIDE SEQUENCE [LARGE SCALE GENOMIC DNA]</scope>
    <source>
        <strain evidence="3">F 1598</strain>
    </source>
</reference>
<dbReference type="STRING" id="765440.A0A0C3GG74"/>
<sequence>MPPPVDPVTSPVTFPFENGAIRLITVIDPVSGRHSVVCDLCDQSISLGIRAASKPLFNHRGADPCQRTAFKRDKKASKERILAGTGSPEDEKLVNTSFKSYSTVSLLVLNKMCNHVGAHILHSLRSTNDPKPCSKQAVGENPCGFCGLEGCLTQLQEKKKGSLSVASNCPYHYAAMNYKAAAKFSKAVPCSNVPVHCPLCSTSVSGQPQTIWKYNAMYHLIHEHSIGDTSPPIPGQLLVQIFITKEEERALGIQEQVTASWRRQNNIPDSDGFEVYLQGPQVDKRTRSDTVSTVNSDKHDSKRNKLGYIQE</sequence>
<feature type="region of interest" description="Disordered" evidence="1">
    <location>
        <begin position="283"/>
        <end position="311"/>
    </location>
</feature>
<evidence type="ECO:0000313" key="3">
    <source>
        <dbReference type="Proteomes" id="UP000054166"/>
    </source>
</evidence>
<dbReference type="AlphaFoldDB" id="A0A0C3GG74"/>
<proteinExistence type="predicted"/>
<name>A0A0C3GG74_PILCF</name>
<gene>
    <name evidence="2" type="ORF">PILCRDRAFT_192066</name>
</gene>
<dbReference type="HOGENOM" id="CLU_894621_0_0_1"/>